<keyword evidence="7 9" id="KW-0472">Membrane</keyword>
<dbReference type="InterPro" id="IPR010130">
    <property type="entry name" value="T1SS_OMP_TolC"/>
</dbReference>
<dbReference type="GO" id="GO:0009279">
    <property type="term" value="C:cell outer membrane"/>
    <property type="evidence" value="ECO:0007669"/>
    <property type="project" value="UniProtKB-SubCell"/>
</dbReference>
<dbReference type="NCBIfam" id="TIGR01844">
    <property type="entry name" value="type_I_sec_TolC"/>
    <property type="match status" value="1"/>
</dbReference>
<evidence type="ECO:0000256" key="8">
    <source>
        <dbReference type="ARBA" id="ARBA00023237"/>
    </source>
</evidence>
<dbReference type="InterPro" id="IPR028974">
    <property type="entry name" value="TSP_type-3_rpt"/>
</dbReference>
<evidence type="ECO:0000259" key="10">
    <source>
        <dbReference type="PROSITE" id="PS51123"/>
    </source>
</evidence>
<dbReference type="AlphaFoldDB" id="A0A7M1BAE8"/>
<dbReference type="Pfam" id="PF02412">
    <property type="entry name" value="TSP_3"/>
    <property type="match status" value="2"/>
</dbReference>
<dbReference type="SUPFAM" id="SSF56954">
    <property type="entry name" value="Outer membrane efflux proteins (OEP)"/>
    <property type="match status" value="1"/>
</dbReference>
<evidence type="ECO:0000256" key="4">
    <source>
        <dbReference type="ARBA" id="ARBA00022452"/>
    </source>
</evidence>
<dbReference type="PANTHER" id="PTHR30026:SF22">
    <property type="entry name" value="OUTER MEMBRANE EFFLUX PROTEIN"/>
    <property type="match status" value="1"/>
</dbReference>
<evidence type="ECO:0000313" key="11">
    <source>
        <dbReference type="EMBL" id="QOP46690.1"/>
    </source>
</evidence>
<comment type="subcellular location">
    <subcellularLocation>
        <location evidence="1">Cell outer membrane</location>
    </subcellularLocation>
</comment>
<dbReference type="InterPro" id="IPR003367">
    <property type="entry name" value="Thrombospondin_3-like_rpt"/>
</dbReference>
<comment type="similarity">
    <text evidence="2">Belongs to the outer membrane factor (OMF) (TC 1.B.17) family.</text>
</comment>
<keyword evidence="8" id="KW-0998">Cell outer membrane</keyword>
<dbReference type="Gene3D" id="3.30.1330.60">
    <property type="entry name" value="OmpA-like domain"/>
    <property type="match status" value="1"/>
</dbReference>
<dbReference type="Gene3D" id="1.20.1600.10">
    <property type="entry name" value="Outer membrane efflux proteins (OEP)"/>
    <property type="match status" value="1"/>
</dbReference>
<evidence type="ECO:0000256" key="2">
    <source>
        <dbReference type="ARBA" id="ARBA00007613"/>
    </source>
</evidence>
<dbReference type="PANTHER" id="PTHR30026">
    <property type="entry name" value="OUTER MEMBRANE PROTEIN TOLC"/>
    <property type="match status" value="1"/>
</dbReference>
<dbReference type="GO" id="GO:0007155">
    <property type="term" value="P:cell adhesion"/>
    <property type="evidence" value="ECO:0007669"/>
    <property type="project" value="InterPro"/>
</dbReference>
<evidence type="ECO:0000256" key="9">
    <source>
        <dbReference type="PROSITE-ProRule" id="PRU00473"/>
    </source>
</evidence>
<dbReference type="GO" id="GO:0015562">
    <property type="term" value="F:efflux transmembrane transporter activity"/>
    <property type="evidence" value="ECO:0007669"/>
    <property type="project" value="InterPro"/>
</dbReference>
<dbReference type="InterPro" id="IPR006665">
    <property type="entry name" value="OmpA-like"/>
</dbReference>
<reference evidence="11 12" key="1">
    <citation type="submission" date="2019-07" db="EMBL/GenBank/DDBJ databases">
        <title>Sulfurimonas paralvinellae sp. nov., a novel mesophilic, hydrogen- and sulfur-oxidizing chemolithoautotroph within the Epsilonproteo- bacteria isolated from a deep-sea hydrothermal vent polychaete nest, reclassification of Thiomicrospira denitrificans as Sulfurimonas denitrificans comb. nov. and emended description of the genus Sulfurimonas.</title>
        <authorList>
            <person name="Wang S."/>
            <person name="Jiang L."/>
            <person name="Shao Z."/>
        </authorList>
    </citation>
    <scope>NUCLEOTIDE SEQUENCE [LARGE SCALE GENOMIC DNA]</scope>
    <source>
        <strain evidence="11 12">GO25</strain>
    </source>
</reference>
<dbReference type="GO" id="GO:1990281">
    <property type="term" value="C:efflux pump complex"/>
    <property type="evidence" value="ECO:0007669"/>
    <property type="project" value="TreeGrafter"/>
</dbReference>
<evidence type="ECO:0000256" key="7">
    <source>
        <dbReference type="ARBA" id="ARBA00023136"/>
    </source>
</evidence>
<accession>A0A7M1BAE8</accession>
<dbReference type="Proteomes" id="UP000593580">
    <property type="component" value="Chromosome"/>
</dbReference>
<dbReference type="SUPFAM" id="SSF103647">
    <property type="entry name" value="TSP type-3 repeat"/>
    <property type="match status" value="1"/>
</dbReference>
<dbReference type="InterPro" id="IPR003423">
    <property type="entry name" value="OMP_efflux"/>
</dbReference>
<dbReference type="InterPro" id="IPR051906">
    <property type="entry name" value="TolC-like"/>
</dbReference>
<dbReference type="PROSITE" id="PS51123">
    <property type="entry name" value="OMPA_2"/>
    <property type="match status" value="1"/>
</dbReference>
<dbReference type="Pfam" id="PF00691">
    <property type="entry name" value="OmpA"/>
    <property type="match status" value="1"/>
</dbReference>
<dbReference type="KEGG" id="spal:FM071_02225"/>
<keyword evidence="6" id="KW-0732">Signal</keyword>
<keyword evidence="12" id="KW-1185">Reference proteome</keyword>
<keyword evidence="5" id="KW-0812">Transmembrane</keyword>
<sequence length="637" mass="72650">MDTNPIVQERLKNYRATRQDLNVAESEYLPSIDFRASLGYTKAGMLKSGNASWNHTVLDEKYGNYESSLVLTQNLFDGFGTTYKVSYQQARILAAAYNYIEKANDVAYKMTNAYLNVLREYELLQTARENVQINEEIFKKVKDLYDSGLTTDSEVKKIESSLSLARSNLTVQKNNTRDKEYNFRRMLGRMPQVAQMQKPDLNVSMPRSVERAAEYAINHNPSLLVSRYNIKGAQALWKQHQKEFYPKVDLEVSQNFNDVEKRNLFDRPDDRFKARVVLSYNLYRGGADSANVQKDVSKINQEVETKRDLKRQVIEALDLSWNAYEMIGLQLKDLRDYKKFAEKTLELYKEEYDLGRRSLLDLLTSQNDVINSRAQIIKAEYDYLLAKYRILDAMGLLPLAIVGDTKEFDSRVNLYVNGDANEVLDTVPVKYDVDNDKITDDEDLCDNSLLENNIMPYGCVKMTRDSDGDGVINSKDKCPNTPKNAKVSPDGCAVDVDMDGVKDYKDKCPNTPIGYTVDDKGCATSLNLGVNFAYYSDVIDKNSYANIERFAEFAQKNPQYKIHIVGHTSSRGDAGLNKQLSKRRAESVKRALVKLGIDPERITTEGRGEEEPIADNNTPEGRYINRRVEIELTLGEE</sequence>
<evidence type="ECO:0000256" key="6">
    <source>
        <dbReference type="ARBA" id="ARBA00022729"/>
    </source>
</evidence>
<proteinExistence type="inferred from homology"/>
<dbReference type="SUPFAM" id="SSF103088">
    <property type="entry name" value="OmpA-like"/>
    <property type="match status" value="1"/>
</dbReference>
<name>A0A7M1BAE8_9BACT</name>
<keyword evidence="3" id="KW-0813">Transport</keyword>
<dbReference type="GO" id="GO:0015288">
    <property type="term" value="F:porin activity"/>
    <property type="evidence" value="ECO:0007669"/>
    <property type="project" value="TreeGrafter"/>
</dbReference>
<keyword evidence="4" id="KW-1134">Transmembrane beta strand</keyword>
<feature type="domain" description="OmpA-like" evidence="10">
    <location>
        <begin position="517"/>
        <end position="636"/>
    </location>
</feature>
<evidence type="ECO:0000256" key="5">
    <source>
        <dbReference type="ARBA" id="ARBA00022692"/>
    </source>
</evidence>
<dbReference type="CDD" id="cd07185">
    <property type="entry name" value="OmpA_C-like"/>
    <property type="match status" value="1"/>
</dbReference>
<dbReference type="GO" id="GO:0005509">
    <property type="term" value="F:calcium ion binding"/>
    <property type="evidence" value="ECO:0007669"/>
    <property type="project" value="InterPro"/>
</dbReference>
<dbReference type="InterPro" id="IPR036737">
    <property type="entry name" value="OmpA-like_sf"/>
</dbReference>
<evidence type="ECO:0000256" key="3">
    <source>
        <dbReference type="ARBA" id="ARBA00022448"/>
    </source>
</evidence>
<evidence type="ECO:0000256" key="1">
    <source>
        <dbReference type="ARBA" id="ARBA00004442"/>
    </source>
</evidence>
<gene>
    <name evidence="11" type="ORF">FM071_02225</name>
</gene>
<organism evidence="11 12">
    <name type="scientific">Sulfurimonas paralvinellae</name>
    <dbReference type="NCBI Taxonomy" id="317658"/>
    <lineage>
        <taxon>Bacteria</taxon>
        <taxon>Pseudomonadati</taxon>
        <taxon>Campylobacterota</taxon>
        <taxon>Epsilonproteobacteria</taxon>
        <taxon>Campylobacterales</taxon>
        <taxon>Sulfurimonadaceae</taxon>
        <taxon>Sulfurimonas</taxon>
    </lineage>
</organism>
<dbReference type="EMBL" id="CP041406">
    <property type="protein sequence ID" value="QOP46690.1"/>
    <property type="molecule type" value="Genomic_DNA"/>
</dbReference>
<protein>
    <submittedName>
        <fullName evidence="11">TolC family outer membrane protein</fullName>
    </submittedName>
</protein>
<evidence type="ECO:0000313" key="12">
    <source>
        <dbReference type="Proteomes" id="UP000593580"/>
    </source>
</evidence>
<dbReference type="Pfam" id="PF02321">
    <property type="entry name" value="OEP"/>
    <property type="match status" value="2"/>
</dbReference>